<evidence type="ECO:0000313" key="2">
    <source>
        <dbReference type="EMBL" id="RUS52435.1"/>
    </source>
</evidence>
<dbReference type="Proteomes" id="UP000288623">
    <property type="component" value="Unassembled WGS sequence"/>
</dbReference>
<accession>A0A433RPX7</accession>
<dbReference type="EMBL" id="JTFC01000042">
    <property type="protein sequence ID" value="RUS52435.1"/>
    <property type="molecule type" value="Genomic_DNA"/>
</dbReference>
<sequence length="154" mass="17790">MIKNIRDYDGEFEADAYINLFEKEIEIHFESEEDIAYAELCVAHFNTLSEEQITQICEAAIRYCNEFLEEIDEEPQIFATPRDVLKEITPRGMQITQPADRSVPIIDLELDCSWEEEHGMQWVIRGDKVLYVGAYEGVDPEGDCGAGEDWNYIV</sequence>
<dbReference type="Pfam" id="PF22481">
    <property type="entry name" value="DUF6985"/>
    <property type="match status" value="1"/>
</dbReference>
<dbReference type="AlphaFoldDB" id="A0A433RPX7"/>
<protein>
    <recommendedName>
        <fullName evidence="1">DUF6985 domain-containing protein</fullName>
    </recommendedName>
</protein>
<dbReference type="OrthoDB" id="1820296at2"/>
<reference evidence="2 3" key="1">
    <citation type="submission" date="2014-11" db="EMBL/GenBank/DDBJ databases">
        <title>Genome sequence and analysis of novel Kurthia sp.</title>
        <authorList>
            <person name="Lawson J.N."/>
            <person name="Gonzalez J.E."/>
            <person name="Rinauldi L."/>
            <person name="Xuan Z."/>
            <person name="Firman A."/>
            <person name="Shaddox L."/>
            <person name="Trudeau A."/>
            <person name="Shah S."/>
            <person name="Reiman D."/>
        </authorList>
    </citation>
    <scope>NUCLEOTIDE SEQUENCE [LARGE SCALE GENOMIC DNA]</scope>
    <source>
        <strain evidence="2 3">3B1D</strain>
    </source>
</reference>
<evidence type="ECO:0000313" key="3">
    <source>
        <dbReference type="Proteomes" id="UP000288623"/>
    </source>
</evidence>
<dbReference type="InterPro" id="IPR054254">
    <property type="entry name" value="DUF6985"/>
</dbReference>
<evidence type="ECO:0000259" key="1">
    <source>
        <dbReference type="Pfam" id="PF22481"/>
    </source>
</evidence>
<feature type="domain" description="DUF6985" evidence="1">
    <location>
        <begin position="9"/>
        <end position="137"/>
    </location>
</feature>
<organism evidence="2 3">
    <name type="scientific">Candidatus Kurthia intestinigallinarum</name>
    <dbReference type="NCBI Taxonomy" id="1562256"/>
    <lineage>
        <taxon>Bacteria</taxon>
        <taxon>Bacillati</taxon>
        <taxon>Bacillota</taxon>
        <taxon>Bacilli</taxon>
        <taxon>Bacillales</taxon>
        <taxon>Caryophanaceae</taxon>
        <taxon>Kurthia</taxon>
    </lineage>
</organism>
<proteinExistence type="predicted"/>
<dbReference type="RefSeq" id="WP_126991768.1">
    <property type="nucleotide sequence ID" value="NZ_JTFC01000042.1"/>
</dbReference>
<name>A0A433RPX7_9BACL</name>
<comment type="caution">
    <text evidence="2">The sequence shown here is derived from an EMBL/GenBank/DDBJ whole genome shotgun (WGS) entry which is preliminary data.</text>
</comment>
<gene>
    <name evidence="2" type="ORF">QI30_16860</name>
</gene>
<keyword evidence="3" id="KW-1185">Reference proteome</keyword>